<sequence>MDGVGRLDADGAGSAVAEGPPPVVPGPPVLGAWLPPPEPPPVRPDPAVGPPPAPPADPDCGGTGTTLPGTAGAGDTPGPGSLGWAGSLPGGTGAAPEAPTVAPLLAADPPAPCPVRPGRPA</sequence>
<feature type="compositionally biased region" description="Pro residues" evidence="1">
    <location>
        <begin position="19"/>
        <end position="57"/>
    </location>
</feature>
<protein>
    <submittedName>
        <fullName evidence="2">Uncharacterized protein</fullName>
    </submittedName>
</protein>
<evidence type="ECO:0000256" key="1">
    <source>
        <dbReference type="SAM" id="MobiDB-lite"/>
    </source>
</evidence>
<dbReference type="EMBL" id="VIGB01000003">
    <property type="protein sequence ID" value="TQF04066.1"/>
    <property type="molecule type" value="Genomic_DNA"/>
</dbReference>
<evidence type="ECO:0000313" key="3">
    <source>
        <dbReference type="Proteomes" id="UP000319103"/>
    </source>
</evidence>
<feature type="compositionally biased region" description="Gly residues" evidence="1">
    <location>
        <begin position="71"/>
        <end position="93"/>
    </location>
</feature>
<feature type="region of interest" description="Disordered" evidence="1">
    <location>
        <begin position="1"/>
        <end position="121"/>
    </location>
</feature>
<reference evidence="2 3" key="1">
    <citation type="submission" date="2019-06" db="EMBL/GenBank/DDBJ databases">
        <title>Description of Kitasatospora acidophila sp. nov. isolated from pine grove soil, and reclassification of Streptomyces novaecaesareae to Kitasatospora novaeceasareae comb. nov.</title>
        <authorList>
            <person name="Kim M.J."/>
        </authorList>
    </citation>
    <scope>NUCLEOTIDE SEQUENCE [LARGE SCALE GENOMIC DNA]</scope>
    <source>
        <strain evidence="2 3">MMS16-CNU292</strain>
    </source>
</reference>
<evidence type="ECO:0000313" key="2">
    <source>
        <dbReference type="EMBL" id="TQF04066.1"/>
    </source>
</evidence>
<keyword evidence="3" id="KW-1185">Reference proteome</keyword>
<organism evidence="2 3">
    <name type="scientific">Kitasatospora acidiphila</name>
    <dbReference type="NCBI Taxonomy" id="2567942"/>
    <lineage>
        <taxon>Bacteria</taxon>
        <taxon>Bacillati</taxon>
        <taxon>Actinomycetota</taxon>
        <taxon>Actinomycetes</taxon>
        <taxon>Kitasatosporales</taxon>
        <taxon>Streptomycetaceae</taxon>
        <taxon>Kitasatospora</taxon>
    </lineage>
</organism>
<dbReference type="AlphaFoldDB" id="A0A540W4Y4"/>
<proteinExistence type="predicted"/>
<gene>
    <name evidence="2" type="ORF">E6W39_19825</name>
</gene>
<feature type="compositionally biased region" description="Low complexity" evidence="1">
    <location>
        <begin position="98"/>
        <end position="108"/>
    </location>
</feature>
<name>A0A540W4Y4_9ACTN</name>
<accession>A0A540W4Y4</accession>
<comment type="caution">
    <text evidence="2">The sequence shown here is derived from an EMBL/GenBank/DDBJ whole genome shotgun (WGS) entry which is preliminary data.</text>
</comment>
<dbReference type="RefSeq" id="WP_141634658.1">
    <property type="nucleotide sequence ID" value="NZ_VIGB01000003.1"/>
</dbReference>
<dbReference type="Proteomes" id="UP000319103">
    <property type="component" value="Unassembled WGS sequence"/>
</dbReference>
<feature type="compositionally biased region" description="Pro residues" evidence="1">
    <location>
        <begin position="109"/>
        <end position="121"/>
    </location>
</feature>